<name>A0A4Y7U1V0_COPMI</name>
<dbReference type="OrthoDB" id="3541472at2759"/>
<evidence type="ECO:0000313" key="1">
    <source>
        <dbReference type="EMBL" id="TEB40038.1"/>
    </source>
</evidence>
<evidence type="ECO:0000313" key="2">
    <source>
        <dbReference type="Proteomes" id="UP000298030"/>
    </source>
</evidence>
<dbReference type="Proteomes" id="UP000298030">
    <property type="component" value="Unassembled WGS sequence"/>
</dbReference>
<organism evidence="1 2">
    <name type="scientific">Coprinellus micaceus</name>
    <name type="common">Glistening ink-cap mushroom</name>
    <name type="synonym">Coprinus micaceus</name>
    <dbReference type="NCBI Taxonomy" id="71717"/>
    <lineage>
        <taxon>Eukaryota</taxon>
        <taxon>Fungi</taxon>
        <taxon>Dikarya</taxon>
        <taxon>Basidiomycota</taxon>
        <taxon>Agaricomycotina</taxon>
        <taxon>Agaricomycetes</taxon>
        <taxon>Agaricomycetidae</taxon>
        <taxon>Agaricales</taxon>
        <taxon>Agaricineae</taxon>
        <taxon>Psathyrellaceae</taxon>
        <taxon>Coprinellus</taxon>
    </lineage>
</organism>
<dbReference type="EMBL" id="QPFP01000001">
    <property type="protein sequence ID" value="TEB40038.1"/>
    <property type="molecule type" value="Genomic_DNA"/>
</dbReference>
<dbReference type="AlphaFoldDB" id="A0A4Y7U1V0"/>
<sequence>MNAESLPDMDQRDLGQKFANAKLTSISVGSGKGLVGTVAVDNLRALIGAQPGLEEFISYNHNDCANSFDFATIVGDVPLQEGFQPSLRTLHGANLKIAPSPNVLKCLANLTSLCISNLLPDHDALWPAFHESDITLRTLVIEKPTERLTDYLTGYRGLENLVITRQGSGTRVEVTDNTKHRFLEEGIAHHSNSLSTLQISFDPYLYAHFLLWGLDERQLAWLEGFPKLEVLTVPFVHDAARVPKGTKISMVRRQHQYPVPRLIPPSFDFTRRTLSTGFSPD</sequence>
<comment type="caution">
    <text evidence="1">The sequence shown here is derived from an EMBL/GenBank/DDBJ whole genome shotgun (WGS) entry which is preliminary data.</text>
</comment>
<keyword evidence="2" id="KW-1185">Reference proteome</keyword>
<gene>
    <name evidence="1" type="ORF">FA13DRAFT_49236</name>
</gene>
<reference evidence="1 2" key="1">
    <citation type="journal article" date="2019" name="Nat. Ecol. Evol.">
        <title>Megaphylogeny resolves global patterns of mushroom evolution.</title>
        <authorList>
            <person name="Varga T."/>
            <person name="Krizsan K."/>
            <person name="Foldi C."/>
            <person name="Dima B."/>
            <person name="Sanchez-Garcia M."/>
            <person name="Sanchez-Ramirez S."/>
            <person name="Szollosi G.J."/>
            <person name="Szarkandi J.G."/>
            <person name="Papp V."/>
            <person name="Albert L."/>
            <person name="Andreopoulos W."/>
            <person name="Angelini C."/>
            <person name="Antonin V."/>
            <person name="Barry K.W."/>
            <person name="Bougher N.L."/>
            <person name="Buchanan P."/>
            <person name="Buyck B."/>
            <person name="Bense V."/>
            <person name="Catcheside P."/>
            <person name="Chovatia M."/>
            <person name="Cooper J."/>
            <person name="Damon W."/>
            <person name="Desjardin D."/>
            <person name="Finy P."/>
            <person name="Geml J."/>
            <person name="Haridas S."/>
            <person name="Hughes K."/>
            <person name="Justo A."/>
            <person name="Karasinski D."/>
            <person name="Kautmanova I."/>
            <person name="Kiss B."/>
            <person name="Kocsube S."/>
            <person name="Kotiranta H."/>
            <person name="LaButti K.M."/>
            <person name="Lechner B.E."/>
            <person name="Liimatainen K."/>
            <person name="Lipzen A."/>
            <person name="Lukacs Z."/>
            <person name="Mihaltcheva S."/>
            <person name="Morgado L.N."/>
            <person name="Niskanen T."/>
            <person name="Noordeloos M.E."/>
            <person name="Ohm R.A."/>
            <person name="Ortiz-Santana B."/>
            <person name="Ovrebo C."/>
            <person name="Racz N."/>
            <person name="Riley R."/>
            <person name="Savchenko A."/>
            <person name="Shiryaev A."/>
            <person name="Soop K."/>
            <person name="Spirin V."/>
            <person name="Szebenyi C."/>
            <person name="Tomsovsky M."/>
            <person name="Tulloss R.E."/>
            <person name="Uehling J."/>
            <person name="Grigoriev I.V."/>
            <person name="Vagvolgyi C."/>
            <person name="Papp T."/>
            <person name="Martin F.M."/>
            <person name="Miettinen O."/>
            <person name="Hibbett D.S."/>
            <person name="Nagy L.G."/>
        </authorList>
    </citation>
    <scope>NUCLEOTIDE SEQUENCE [LARGE SCALE GENOMIC DNA]</scope>
    <source>
        <strain evidence="1 2">FP101781</strain>
    </source>
</reference>
<protein>
    <submittedName>
        <fullName evidence="1">Uncharacterized protein</fullName>
    </submittedName>
</protein>
<proteinExistence type="predicted"/>
<accession>A0A4Y7U1V0</accession>